<dbReference type="AlphaFoldDB" id="A0A6I6JTE3"/>
<dbReference type="Proteomes" id="UP000428260">
    <property type="component" value="Chromosome"/>
</dbReference>
<dbReference type="PANTHER" id="PTHR20854:SF4">
    <property type="entry name" value="INOSITOL-1-MONOPHOSPHATASE-RELATED"/>
    <property type="match status" value="1"/>
</dbReference>
<keyword evidence="6 7" id="KW-0460">Magnesium</keyword>
<feature type="binding site" evidence="7">
    <location>
        <position position="85"/>
    </location>
    <ligand>
        <name>Mg(2+)</name>
        <dbReference type="ChEBI" id="CHEBI:18420"/>
        <label>1</label>
        <note>catalytic</note>
    </ligand>
</feature>
<dbReference type="Gene3D" id="3.40.190.80">
    <property type="match status" value="1"/>
</dbReference>
<evidence type="ECO:0000313" key="10">
    <source>
        <dbReference type="Proteomes" id="UP000428260"/>
    </source>
</evidence>
<feature type="binding site" evidence="7">
    <location>
        <position position="69"/>
    </location>
    <ligand>
        <name>Mg(2+)</name>
        <dbReference type="ChEBI" id="CHEBI:18420"/>
        <label>1</label>
        <note>catalytic</note>
    </ligand>
</feature>
<dbReference type="FunFam" id="3.40.190.80:FF:000020">
    <property type="entry name" value="Fructose-1,6-bisphosphatase/inositol-1-monophosphatase"/>
    <property type="match status" value="1"/>
</dbReference>
<feature type="binding site" evidence="7">
    <location>
        <position position="87"/>
    </location>
    <ligand>
        <name>Mg(2+)</name>
        <dbReference type="ChEBI" id="CHEBI:18420"/>
        <label>1</label>
        <note>catalytic</note>
    </ligand>
</feature>
<dbReference type="RefSeq" id="WP_158869453.1">
    <property type="nucleotide sequence ID" value="NZ_CP046401.1"/>
</dbReference>
<dbReference type="InterPro" id="IPR020583">
    <property type="entry name" value="Inositol_monoP_metal-BS"/>
</dbReference>
<dbReference type="Pfam" id="PF00459">
    <property type="entry name" value="Inositol_P"/>
    <property type="match status" value="1"/>
</dbReference>
<dbReference type="InterPro" id="IPR000760">
    <property type="entry name" value="Inositol_monophosphatase-like"/>
</dbReference>
<organism evidence="9 10">
    <name type="scientific">Maribellus comscasis</name>
    <dbReference type="NCBI Taxonomy" id="2681766"/>
    <lineage>
        <taxon>Bacteria</taxon>
        <taxon>Pseudomonadati</taxon>
        <taxon>Bacteroidota</taxon>
        <taxon>Bacteroidia</taxon>
        <taxon>Marinilabiliales</taxon>
        <taxon>Prolixibacteraceae</taxon>
        <taxon>Maribellus</taxon>
    </lineage>
</organism>
<dbReference type="GO" id="GO:0046854">
    <property type="term" value="P:phosphatidylinositol phosphate biosynthetic process"/>
    <property type="evidence" value="ECO:0007669"/>
    <property type="project" value="InterPro"/>
</dbReference>
<evidence type="ECO:0000256" key="2">
    <source>
        <dbReference type="ARBA" id="ARBA00001946"/>
    </source>
</evidence>
<dbReference type="EMBL" id="CP046401">
    <property type="protein sequence ID" value="QGY46316.1"/>
    <property type="molecule type" value="Genomic_DNA"/>
</dbReference>
<dbReference type="GO" id="GO:0006020">
    <property type="term" value="P:inositol metabolic process"/>
    <property type="evidence" value="ECO:0007669"/>
    <property type="project" value="TreeGrafter"/>
</dbReference>
<evidence type="ECO:0000256" key="5">
    <source>
        <dbReference type="ARBA" id="ARBA00022801"/>
    </source>
</evidence>
<evidence type="ECO:0000256" key="4">
    <source>
        <dbReference type="ARBA" id="ARBA00022723"/>
    </source>
</evidence>
<comment type="catalytic activity">
    <reaction evidence="1 8">
        <text>a myo-inositol phosphate + H2O = myo-inositol + phosphate</text>
        <dbReference type="Rhea" id="RHEA:24056"/>
        <dbReference type="ChEBI" id="CHEBI:15377"/>
        <dbReference type="ChEBI" id="CHEBI:17268"/>
        <dbReference type="ChEBI" id="CHEBI:43474"/>
        <dbReference type="ChEBI" id="CHEBI:84139"/>
        <dbReference type="EC" id="3.1.3.25"/>
    </reaction>
</comment>
<dbReference type="InterPro" id="IPR020550">
    <property type="entry name" value="Inositol_monophosphatase_CS"/>
</dbReference>
<evidence type="ECO:0000313" key="9">
    <source>
        <dbReference type="EMBL" id="QGY46316.1"/>
    </source>
</evidence>
<dbReference type="InterPro" id="IPR033942">
    <property type="entry name" value="IMPase"/>
</dbReference>
<reference evidence="9 10" key="1">
    <citation type="submission" date="2019-11" db="EMBL/GenBank/DDBJ databases">
        <authorList>
            <person name="Zheng R.K."/>
            <person name="Sun C.M."/>
        </authorList>
    </citation>
    <scope>NUCLEOTIDE SEQUENCE [LARGE SCALE GENOMIC DNA]</scope>
    <source>
        <strain evidence="9 10">WC007</strain>
    </source>
</reference>
<evidence type="ECO:0000256" key="3">
    <source>
        <dbReference type="ARBA" id="ARBA00009759"/>
    </source>
</evidence>
<comment type="cofactor">
    <cofactor evidence="2 7 8">
        <name>Mg(2+)</name>
        <dbReference type="ChEBI" id="CHEBI:18420"/>
    </cofactor>
</comment>
<dbReference type="Gene3D" id="3.30.540.10">
    <property type="entry name" value="Fructose-1,6-Bisphosphatase, subunit A, domain 1"/>
    <property type="match status" value="1"/>
</dbReference>
<name>A0A6I6JTE3_9BACT</name>
<comment type="similarity">
    <text evidence="3 8">Belongs to the inositol monophosphatase superfamily.</text>
</comment>
<dbReference type="PROSITE" id="PS00630">
    <property type="entry name" value="IMP_2"/>
    <property type="match status" value="1"/>
</dbReference>
<dbReference type="GO" id="GO:0007165">
    <property type="term" value="P:signal transduction"/>
    <property type="evidence" value="ECO:0007669"/>
    <property type="project" value="TreeGrafter"/>
</dbReference>
<dbReference type="PROSITE" id="PS00629">
    <property type="entry name" value="IMP_1"/>
    <property type="match status" value="1"/>
</dbReference>
<dbReference type="PRINTS" id="PR01959">
    <property type="entry name" value="SBIMPHPHTASE"/>
</dbReference>
<feature type="binding site" evidence="7">
    <location>
        <position position="88"/>
    </location>
    <ligand>
        <name>Mg(2+)</name>
        <dbReference type="ChEBI" id="CHEBI:18420"/>
        <label>1</label>
        <note>catalytic</note>
    </ligand>
</feature>
<evidence type="ECO:0000256" key="6">
    <source>
        <dbReference type="ARBA" id="ARBA00022842"/>
    </source>
</evidence>
<dbReference type="KEGG" id="mcos:GM418_22415"/>
<proteinExistence type="inferred from homology"/>
<evidence type="ECO:0000256" key="1">
    <source>
        <dbReference type="ARBA" id="ARBA00001033"/>
    </source>
</evidence>
<dbReference type="FunFam" id="3.30.540.10:FF:000003">
    <property type="entry name" value="Inositol-1-monophosphatase"/>
    <property type="match status" value="1"/>
</dbReference>
<dbReference type="PRINTS" id="PR00377">
    <property type="entry name" value="IMPHPHTASES"/>
</dbReference>
<keyword evidence="10" id="KW-1185">Reference proteome</keyword>
<sequence length="265" mass="29555">MDYKELCFQVQEIAKTAGTFIRNEREKVSSDDVELKSVASLVTYVDKNAEKQIVEALRQLIPAAGFVAEEGTADASNEKYKWFVDPLDGTTNYIHGVPPYSVSIGLSENNKMVLGVVFDVAHNELFYAWEGSPAYCNEKEIKVAVAKKSEDTLIATGFPYYDFEKTELYIQALKELMKNTRGIRRLGSAAVDLCYVAAGRFDAFYEHALHAWDVAAGVFILQQAGGKITDFNGGDNWLFGGEIIAASNNYFSEFFKIINKFLGKK</sequence>
<protein>
    <recommendedName>
        <fullName evidence="8">Inositol-1-monophosphatase</fullName>
        <ecNumber evidence="8">3.1.3.25</ecNumber>
    </recommendedName>
</protein>
<evidence type="ECO:0000256" key="7">
    <source>
        <dbReference type="PIRSR" id="PIRSR600760-2"/>
    </source>
</evidence>
<dbReference type="GO" id="GO:0008934">
    <property type="term" value="F:inositol monophosphate 1-phosphatase activity"/>
    <property type="evidence" value="ECO:0007669"/>
    <property type="project" value="InterPro"/>
</dbReference>
<evidence type="ECO:0000256" key="8">
    <source>
        <dbReference type="RuleBase" id="RU364068"/>
    </source>
</evidence>
<keyword evidence="5 8" id="KW-0378">Hydrolase</keyword>
<gene>
    <name evidence="9" type="ORF">GM418_22415</name>
</gene>
<dbReference type="CDD" id="cd01639">
    <property type="entry name" value="IMPase"/>
    <property type="match status" value="1"/>
</dbReference>
<feature type="binding site" evidence="7">
    <location>
        <position position="213"/>
    </location>
    <ligand>
        <name>Mg(2+)</name>
        <dbReference type="ChEBI" id="CHEBI:18420"/>
        <label>1</label>
        <note>catalytic</note>
    </ligand>
</feature>
<dbReference type="EC" id="3.1.3.25" evidence="8"/>
<dbReference type="PANTHER" id="PTHR20854">
    <property type="entry name" value="INOSITOL MONOPHOSPHATASE"/>
    <property type="match status" value="1"/>
</dbReference>
<dbReference type="GO" id="GO:0046872">
    <property type="term" value="F:metal ion binding"/>
    <property type="evidence" value="ECO:0007669"/>
    <property type="project" value="UniProtKB-KW"/>
</dbReference>
<dbReference type="SUPFAM" id="SSF56655">
    <property type="entry name" value="Carbohydrate phosphatase"/>
    <property type="match status" value="1"/>
</dbReference>
<keyword evidence="4 7" id="KW-0479">Metal-binding</keyword>
<dbReference type="InterPro" id="IPR022337">
    <property type="entry name" value="Inositol_monophosphatase_SuhB"/>
</dbReference>
<accession>A0A6I6JTE3</accession>